<dbReference type="EMBL" id="ABDC03026833">
    <property type="status" value="NOT_ANNOTATED_CDS"/>
    <property type="molecule type" value="Genomic_DNA"/>
</dbReference>
<dbReference type="GeneTree" id="ENSGT00940000154315"/>
<evidence type="ECO:0000313" key="3">
    <source>
        <dbReference type="Ensembl" id="ENSMICP00000039009.1"/>
    </source>
</evidence>
<dbReference type="OrthoDB" id="2020015at2759"/>
<dbReference type="Ensembl" id="ENSMICT00000029105.2">
    <property type="protein sequence ID" value="ENSMICP00000039009.1"/>
    <property type="gene ID" value="ENSMICG00000004064.3"/>
</dbReference>
<dbReference type="AlphaFoldDB" id="A0A8C5XPM9"/>
<keyword evidence="2" id="KW-0472">Membrane</keyword>
<keyword evidence="2" id="KW-0812">Transmembrane</keyword>
<reference evidence="3" key="1">
    <citation type="submission" date="2016-12" db="EMBL/GenBank/DDBJ databases">
        <title>Mouse lemur reference genome and diversity panel.</title>
        <authorList>
            <person name="Harris R."/>
            <person name="Larsen P."/>
            <person name="Liu Y."/>
            <person name="Hughes D.S."/>
            <person name="Murali S."/>
            <person name="Raveendran M."/>
            <person name="Korchina V."/>
            <person name="Wang M."/>
            <person name="Jhangiani S."/>
            <person name="Bandaranaike D."/>
            <person name="Bellair M."/>
            <person name="Blankenburg K."/>
            <person name="Chao H."/>
            <person name="Dahdouli M."/>
            <person name="Dinh H."/>
            <person name="Doddapaneni H."/>
            <person name="English A."/>
            <person name="Firestine M."/>
            <person name="Gnanaolivu R."/>
            <person name="Gross S."/>
            <person name="Hernandez B."/>
            <person name="Javaid M."/>
            <person name="Jayaseelan J."/>
            <person name="Jones J."/>
            <person name="Khan Z."/>
            <person name="Kovar C."/>
            <person name="Kurapati P."/>
            <person name="Le B."/>
            <person name="Lee S."/>
            <person name="Li M."/>
            <person name="Mathew T."/>
            <person name="Narasimhan A."/>
            <person name="Ngo D."/>
            <person name="Nguyen L."/>
            <person name="Okwuonu G."/>
            <person name="Ongeri F."/>
            <person name="Osuji N."/>
            <person name="Pu L.-L."/>
            <person name="Puazo M."/>
            <person name="Quiroz J."/>
            <person name="Raj R."/>
            <person name="Rajbhandari K."/>
            <person name="Reid J.G."/>
            <person name="Santibanez J."/>
            <person name="Sexton D."/>
            <person name="Skinner E."/>
            <person name="Vee V."/>
            <person name="Weissenberger G."/>
            <person name="Wu Y."/>
            <person name="Xin Y."/>
            <person name="Han Y."/>
            <person name="Campbell C."/>
            <person name="Brown A."/>
            <person name="Sullivan B."/>
            <person name="Shelton J."/>
            <person name="Brown S."/>
            <person name="Dudchenko O."/>
            <person name="Machol I."/>
            <person name="Durand N."/>
            <person name="Shamim M."/>
            <person name="Lieberman A."/>
            <person name="Muzny D.M."/>
            <person name="Richards S."/>
            <person name="Yoder A."/>
            <person name="Worley K.C."/>
            <person name="Rogers J."/>
            <person name="Gibbs R.A."/>
        </authorList>
    </citation>
    <scope>NUCLEOTIDE SEQUENCE [LARGE SCALE GENOMIC DNA]</scope>
</reference>
<evidence type="ECO:0000313" key="4">
    <source>
        <dbReference type="Proteomes" id="UP000694394"/>
    </source>
</evidence>
<reference evidence="3" key="2">
    <citation type="submission" date="2025-08" db="UniProtKB">
        <authorList>
            <consortium name="Ensembl"/>
        </authorList>
    </citation>
    <scope>IDENTIFICATION</scope>
</reference>
<dbReference type="GeneID" id="105865632"/>
<proteinExistence type="predicted"/>
<dbReference type="GO" id="GO:0005739">
    <property type="term" value="C:mitochondrion"/>
    <property type="evidence" value="ECO:0007669"/>
    <property type="project" value="Ensembl"/>
</dbReference>
<keyword evidence="1" id="KW-0597">Phosphoprotein</keyword>
<gene>
    <name evidence="3" type="primary">TMEM143</name>
</gene>
<keyword evidence="4" id="KW-1185">Reference proteome</keyword>
<dbReference type="CTD" id="55260"/>
<protein>
    <submittedName>
        <fullName evidence="3">Transmembrane protein 143</fullName>
    </submittedName>
</protein>
<sequence>MHSWDREAGEKCTALIEPGFAHALYCRLKPNLGGPGPSCTCVGDSMTVQRWLRLWGKGLAMLHVTRGAWGSRVRVGPLLPELLGTPRALSSLAAKMGEYRKMWNPTEPRDWAQQYRERFIPFSKEQLLRLLIQEFHSSPAEKAALEAFSTHVDFCTLYHYHHILAQLQALYDPINPDRETLDQPSLTDPQRLSNEQQVLRALEPLLAQANFSPLSEDALAYALVVHHPEDQVQVTVNLDQYIYMQFWALGQRVGRMPRMSSVGSKRGIFTRRPPVERRYFKRVVLAARTRQGHLVLKSFKDTPLEGLEQLLPELKVRTPTLQRALLNLTLVVSGVVFFVNVGMVVLTDLKVATSLLLLLFALFMGLRASKMFGQRRSAQALELAHVLYYRSTSNNSELLSALAIRAQDEHTKEALLAHSFLARRPQGEGGPPEETSKWLQSEVENWLLAQSGCDVAFNGTRALAHLQALTPSMGLYPPPGFPRLDPLARVTSEFPQAAPSSNNP</sequence>
<feature type="transmembrane region" description="Helical" evidence="2">
    <location>
        <begin position="324"/>
        <end position="345"/>
    </location>
</feature>
<dbReference type="Pfam" id="PF12576">
    <property type="entry name" value="DUF3754"/>
    <property type="match status" value="1"/>
</dbReference>
<reference evidence="3" key="3">
    <citation type="submission" date="2025-09" db="UniProtKB">
        <authorList>
            <consortium name="Ensembl"/>
        </authorList>
    </citation>
    <scope>IDENTIFICATION</scope>
</reference>
<dbReference type="Proteomes" id="UP000694394">
    <property type="component" value="Chromosome 22"/>
</dbReference>
<accession>A0A8C5XPM9</accession>
<dbReference type="RefSeq" id="XP_012609802.1">
    <property type="nucleotide sequence ID" value="XM_012754348.1"/>
</dbReference>
<dbReference type="InterPro" id="IPR022227">
    <property type="entry name" value="DUF3754"/>
</dbReference>
<dbReference type="PANTHER" id="PTHR16095">
    <property type="entry name" value="TRANSMEMBRANE PROTEIN 143 FAMILY MEMBER"/>
    <property type="match status" value="1"/>
</dbReference>
<feature type="transmembrane region" description="Helical" evidence="2">
    <location>
        <begin position="351"/>
        <end position="369"/>
    </location>
</feature>
<evidence type="ECO:0000256" key="2">
    <source>
        <dbReference type="SAM" id="Phobius"/>
    </source>
</evidence>
<keyword evidence="2" id="KW-1133">Transmembrane helix</keyword>
<dbReference type="PANTHER" id="PTHR16095:SF10">
    <property type="entry name" value="TRANSMEMBRANE PROTEIN 143"/>
    <property type="match status" value="1"/>
</dbReference>
<name>A0A8C5XPM9_MICMU</name>
<organism evidence="3 4">
    <name type="scientific">Microcebus murinus</name>
    <name type="common">Gray mouse lemur</name>
    <name type="synonym">Lemur murinus</name>
    <dbReference type="NCBI Taxonomy" id="30608"/>
    <lineage>
        <taxon>Eukaryota</taxon>
        <taxon>Metazoa</taxon>
        <taxon>Chordata</taxon>
        <taxon>Craniata</taxon>
        <taxon>Vertebrata</taxon>
        <taxon>Euteleostomi</taxon>
        <taxon>Mammalia</taxon>
        <taxon>Eutheria</taxon>
        <taxon>Euarchontoglires</taxon>
        <taxon>Primates</taxon>
        <taxon>Strepsirrhini</taxon>
        <taxon>Lemuriformes</taxon>
        <taxon>Cheirogaleidae</taxon>
        <taxon>Microcebus</taxon>
    </lineage>
</organism>
<evidence type="ECO:0000256" key="1">
    <source>
        <dbReference type="ARBA" id="ARBA00022553"/>
    </source>
</evidence>
<dbReference type="KEGG" id="mmur:105865632"/>